<reference evidence="2" key="3">
    <citation type="submission" date="2025-09" db="UniProtKB">
        <authorList>
            <consortium name="Ensembl"/>
        </authorList>
    </citation>
    <scope>IDENTIFICATION</scope>
</reference>
<feature type="compositionally biased region" description="Low complexity" evidence="1">
    <location>
        <begin position="259"/>
        <end position="268"/>
    </location>
</feature>
<dbReference type="Proteomes" id="UP000028761">
    <property type="component" value="Chromosome 6"/>
</dbReference>
<proteinExistence type="predicted"/>
<evidence type="ECO:0000313" key="3">
    <source>
        <dbReference type="Proteomes" id="UP000028761"/>
    </source>
</evidence>
<feature type="region of interest" description="Disordered" evidence="1">
    <location>
        <begin position="231"/>
        <end position="310"/>
    </location>
</feature>
<feature type="region of interest" description="Disordered" evidence="1">
    <location>
        <begin position="1"/>
        <end position="20"/>
    </location>
</feature>
<feature type="compositionally biased region" description="Low complexity" evidence="1">
    <location>
        <begin position="231"/>
        <end position="246"/>
    </location>
</feature>
<dbReference type="Ensembl" id="ENSPANT00000063761.1">
    <property type="protein sequence ID" value="ENSPANP00000056032.1"/>
    <property type="gene ID" value="ENSPANG00000047992.1"/>
</dbReference>
<reference evidence="2" key="2">
    <citation type="submission" date="2025-08" db="UniProtKB">
        <authorList>
            <consortium name="Ensembl"/>
        </authorList>
    </citation>
    <scope>IDENTIFICATION</scope>
</reference>
<feature type="compositionally biased region" description="Pro residues" evidence="1">
    <location>
        <begin position="269"/>
        <end position="289"/>
    </location>
</feature>
<sequence>MHSPSPSGRPQPALSICPPPTCMGRSEPLCSRQSRSAGPRSGRCNPCHRKRTVHTRGGGARRAPRSSHASSEWCENHGPAPAVSPEHRAPLPPRPTRKDFGLNWKLNRVKAPEFLPWSRVWPGPAASGWISDPETLGDLGRPWGMGRDRDLRPELGPLTGLALVVVAEQGPQVLSGNLCVSLGVPCLPVPILQPLLLHPRRPRLHPPTHRVAVEPHELRVVYVAHGDEEGLPAAGPGHGGAEIPHGVGAWARGGAETHPTLLPPRLLGPEPPPGGPLTPPCRGPFPPAPALTGPGLGQGPREQQEEGSGRLTRILRAWGVSESRWVRGYTSAGIAATLIGFSKNPEPNGRSGITAQVSRKKVGRTNSGEWTIPNPVPPQCSHHPPGLRPREPRLRPGTLS</sequence>
<keyword evidence="3" id="KW-1185">Reference proteome</keyword>
<evidence type="ECO:0000313" key="2">
    <source>
        <dbReference type="Ensembl" id="ENSPANP00000056032.1"/>
    </source>
</evidence>
<name>A0A8I5NCK3_PAPAN</name>
<dbReference type="GeneTree" id="ENSGT00860000135184"/>
<feature type="region of interest" description="Disordered" evidence="1">
    <location>
        <begin position="27"/>
        <end position="100"/>
    </location>
</feature>
<feature type="region of interest" description="Disordered" evidence="1">
    <location>
        <begin position="343"/>
        <end position="400"/>
    </location>
</feature>
<protein>
    <submittedName>
        <fullName evidence="2">Uncharacterized protein</fullName>
    </submittedName>
</protein>
<organism evidence="2 3">
    <name type="scientific">Papio anubis</name>
    <name type="common">Olive baboon</name>
    <dbReference type="NCBI Taxonomy" id="9555"/>
    <lineage>
        <taxon>Eukaryota</taxon>
        <taxon>Metazoa</taxon>
        <taxon>Chordata</taxon>
        <taxon>Craniata</taxon>
        <taxon>Vertebrata</taxon>
        <taxon>Euteleostomi</taxon>
        <taxon>Mammalia</taxon>
        <taxon>Eutheria</taxon>
        <taxon>Euarchontoglires</taxon>
        <taxon>Primates</taxon>
        <taxon>Haplorrhini</taxon>
        <taxon>Catarrhini</taxon>
        <taxon>Cercopithecidae</taxon>
        <taxon>Cercopithecinae</taxon>
        <taxon>Papio</taxon>
    </lineage>
</organism>
<reference evidence="2 3" key="1">
    <citation type="submission" date="2012-03" db="EMBL/GenBank/DDBJ databases">
        <title>Whole Genome Assembly of Papio anubis.</title>
        <authorList>
            <person name="Liu Y.L."/>
            <person name="Abraham K.A."/>
            <person name="Akbar H.A."/>
            <person name="Ali S.A."/>
            <person name="Anosike U.A."/>
            <person name="Aqrawi P.A."/>
            <person name="Arias F.A."/>
            <person name="Attaway T.A."/>
            <person name="Awwad R.A."/>
            <person name="Babu C.B."/>
            <person name="Bandaranaike D.B."/>
            <person name="Battles P.B."/>
            <person name="Bell A.B."/>
            <person name="Beltran B.B."/>
            <person name="Berhane-Mersha D.B."/>
            <person name="Bess C.B."/>
            <person name="Bickham C.B."/>
            <person name="Bolden T.B."/>
            <person name="Carter K.C."/>
            <person name="Chau D.C."/>
            <person name="Chavez A.C."/>
            <person name="Clerc-Blankenburg K.C."/>
            <person name="Coyle M.C."/>
            <person name="Dao M.D."/>
            <person name="Davila M.L.D."/>
            <person name="Davy-Carroll L.D."/>
            <person name="Denson S.D."/>
            <person name="Dinh H.D."/>
            <person name="Fernandez S.F."/>
            <person name="Fernando P.F."/>
            <person name="Forbes L.F."/>
            <person name="Francis C.F."/>
            <person name="Francisco L.F."/>
            <person name="Fu Q.F."/>
            <person name="Garcia-Iii R.G."/>
            <person name="Garrett T.G."/>
            <person name="Gross S.G."/>
            <person name="Gubbala S.G."/>
            <person name="Hirani K.H."/>
            <person name="Hogues M.H."/>
            <person name="Hollins B.H."/>
            <person name="Jackson L.J."/>
            <person name="Javaid M.J."/>
            <person name="Jhangiani S.J."/>
            <person name="Johnson A.J."/>
            <person name="Johnson B.J."/>
            <person name="Jones J.J."/>
            <person name="Joshi V.J."/>
            <person name="Kalu J.K."/>
            <person name="Khan N.K."/>
            <person name="Korchina V.K."/>
            <person name="Kovar C.K."/>
            <person name="Lago L.L."/>
            <person name="Lara F.L."/>
            <person name="Le T.-K.L."/>
            <person name="Lee S.L."/>
            <person name="Legall-Iii F.L."/>
            <person name="Lemon S.L."/>
            <person name="Liu J.L."/>
            <person name="Liu Y.-S.L."/>
            <person name="Liyanage D.L."/>
            <person name="Lopez J.L."/>
            <person name="Lorensuhewa L.L."/>
            <person name="Mata R.M."/>
            <person name="Mathew T.M."/>
            <person name="Mercado C.M."/>
            <person name="Mercado I.M."/>
            <person name="Morales K.M."/>
            <person name="Morgan M.M."/>
            <person name="Munidasa M.M."/>
            <person name="Ngo D.N."/>
            <person name="Nguyen L.N."/>
            <person name="Nguyen T.N."/>
            <person name="Nguyen N.N."/>
            <person name="Obregon M.O."/>
            <person name="Okwuonu G.O."/>
            <person name="Ongeri F.O."/>
            <person name="Onwere C.O."/>
            <person name="Osifeso I.O."/>
            <person name="Parra A.P."/>
            <person name="Patil S.P."/>
            <person name="Perez A.P."/>
            <person name="Perez Y.P."/>
            <person name="Pham C.P."/>
            <person name="Pu L.-L.P."/>
            <person name="Puazo M.P."/>
            <person name="Quiroz J.Q."/>
            <person name="Rouhana J.R."/>
            <person name="Ruiz M.R."/>
            <person name="Ruiz S.-J.R."/>
            <person name="Saada N.S."/>
            <person name="Santibanez J.S."/>
            <person name="Scheel M.S."/>
            <person name="Schneider B.S."/>
            <person name="Simmons D.S."/>
            <person name="Sisson I.S."/>
            <person name="Tang L.-Y.T."/>
            <person name="Thornton R.T."/>
            <person name="Tisius J.T."/>
            <person name="Toledanes G.T."/>
            <person name="Trejos Z.T."/>
            <person name="Usmani K.U."/>
            <person name="Varghese R.V."/>
            <person name="Vattathil S.V."/>
            <person name="Vee V.V."/>
            <person name="Walker D.W."/>
            <person name="Weissenberger G.W."/>
            <person name="White C.W."/>
            <person name="Williams A.W."/>
            <person name="Woodworth J.W."/>
            <person name="Wright R.W."/>
            <person name="Zhu Y.Z."/>
            <person name="Han Y.H."/>
            <person name="Newsham I.N."/>
            <person name="Nazareth L.N."/>
            <person name="Worley K.W."/>
            <person name="Muzny D.M."/>
            <person name="Rogers J.R."/>
            <person name="Gibbs R.G."/>
        </authorList>
    </citation>
    <scope>NUCLEOTIDE SEQUENCE [LARGE SCALE GENOMIC DNA]</scope>
</reference>
<dbReference type="AlphaFoldDB" id="A0A8I5NCK3"/>
<evidence type="ECO:0000256" key="1">
    <source>
        <dbReference type="SAM" id="MobiDB-lite"/>
    </source>
</evidence>
<accession>A0A8I5NCK3</accession>